<dbReference type="Gene3D" id="3.20.180.20">
    <property type="entry name" value="Dynein heavy chain, N-terminal domain 2"/>
    <property type="match status" value="1"/>
</dbReference>
<dbReference type="InterPro" id="IPR027417">
    <property type="entry name" value="P-loop_NTPase"/>
</dbReference>
<proteinExistence type="inferred from homology"/>
<dbReference type="GO" id="GO:0005930">
    <property type="term" value="C:axoneme"/>
    <property type="evidence" value="ECO:0007669"/>
    <property type="project" value="UniProtKB-SubCell"/>
</dbReference>
<dbReference type="Proteomes" id="UP001152797">
    <property type="component" value="Unassembled WGS sequence"/>
</dbReference>
<keyword evidence="5" id="KW-0677">Repeat</keyword>
<evidence type="ECO:0000313" key="17">
    <source>
        <dbReference type="EMBL" id="CAI3975412.1"/>
    </source>
</evidence>
<dbReference type="InterPro" id="IPR041466">
    <property type="entry name" value="Dynein_AAA5_ext"/>
</dbReference>
<evidence type="ECO:0000256" key="1">
    <source>
        <dbReference type="ARBA" id="ARBA00004430"/>
    </source>
</evidence>
<protein>
    <submittedName>
        <fullName evidence="19">AAA+ ATPase domain-containing protein</fullName>
    </submittedName>
</protein>
<dbReference type="GO" id="GO:0030286">
    <property type="term" value="C:dynein complex"/>
    <property type="evidence" value="ECO:0007669"/>
    <property type="project" value="UniProtKB-KW"/>
</dbReference>
<dbReference type="Pfam" id="PF25007">
    <property type="entry name" value="DYH2-5-8_CC"/>
    <property type="match status" value="1"/>
</dbReference>
<dbReference type="InterPro" id="IPR013594">
    <property type="entry name" value="Dynein_heavy_tail"/>
</dbReference>
<dbReference type="InterPro" id="IPR054354">
    <property type="entry name" value="DYNC2H1-like_lid"/>
</dbReference>
<dbReference type="FunFam" id="1.10.8.1220:FF:000001">
    <property type="entry name" value="Dynein axonemal heavy chain 5"/>
    <property type="match status" value="1"/>
</dbReference>
<feature type="coiled-coil region" evidence="14">
    <location>
        <begin position="3111"/>
        <end position="3175"/>
    </location>
</feature>
<dbReference type="GO" id="GO:0045505">
    <property type="term" value="F:dynein intermediate chain binding"/>
    <property type="evidence" value="ECO:0007669"/>
    <property type="project" value="InterPro"/>
</dbReference>
<dbReference type="PANTHER" id="PTHR45703">
    <property type="entry name" value="DYNEIN HEAVY CHAIN"/>
    <property type="match status" value="1"/>
</dbReference>
<comment type="subcellular location">
    <subcellularLocation>
        <location evidence="1">Cytoplasm</location>
        <location evidence="1">Cytoskeleton</location>
        <location evidence="1">Cilium axoneme</location>
    </subcellularLocation>
</comment>
<keyword evidence="12" id="KW-0206">Cytoskeleton</keyword>
<dbReference type="Gene3D" id="1.10.8.710">
    <property type="match status" value="1"/>
</dbReference>
<evidence type="ECO:0000256" key="8">
    <source>
        <dbReference type="ARBA" id="ARBA00023017"/>
    </source>
</evidence>
<dbReference type="InterPro" id="IPR035706">
    <property type="entry name" value="AAA_9"/>
</dbReference>
<dbReference type="FunFam" id="1.20.920.30:FF:000002">
    <property type="entry name" value="Dynein axonemal heavy chain 3"/>
    <property type="match status" value="1"/>
</dbReference>
<dbReference type="Pfam" id="PF18198">
    <property type="entry name" value="AAA_lid_11"/>
    <property type="match status" value="1"/>
</dbReference>
<dbReference type="InterPro" id="IPR042222">
    <property type="entry name" value="Dynein_2_N"/>
</dbReference>
<dbReference type="Gene3D" id="1.10.287.2620">
    <property type="match status" value="1"/>
</dbReference>
<dbReference type="FunFam" id="3.10.490.20:FF:000008">
    <property type="entry name" value="dynein heavy chain 2, axonemal"/>
    <property type="match status" value="1"/>
</dbReference>
<dbReference type="EMBL" id="CAMXCT010000202">
    <property type="protein sequence ID" value="CAI3975412.1"/>
    <property type="molecule type" value="Genomic_DNA"/>
</dbReference>
<comment type="caution">
    <text evidence="17">The sequence shown here is derived from an EMBL/GenBank/DDBJ whole genome shotgun (WGS) entry which is preliminary data.</text>
</comment>
<dbReference type="Gene3D" id="1.20.58.1120">
    <property type="match status" value="1"/>
</dbReference>
<feature type="coiled-coil region" evidence="14">
    <location>
        <begin position="3637"/>
        <end position="3664"/>
    </location>
</feature>
<dbReference type="Pfam" id="PF12777">
    <property type="entry name" value="MT"/>
    <property type="match status" value="1"/>
</dbReference>
<keyword evidence="4" id="KW-0493">Microtubule</keyword>
<evidence type="ECO:0000313" key="19">
    <source>
        <dbReference type="EMBL" id="CAL4762724.1"/>
    </source>
</evidence>
<keyword evidence="7" id="KW-0067">ATP-binding</keyword>
<dbReference type="Gene3D" id="1.10.8.720">
    <property type="entry name" value="Region D6 of dynein motor"/>
    <property type="match status" value="1"/>
</dbReference>
<dbReference type="Pfam" id="PF18199">
    <property type="entry name" value="Dynein_C"/>
    <property type="match status" value="1"/>
</dbReference>
<keyword evidence="10" id="KW-0969">Cilium</keyword>
<dbReference type="EMBL" id="CAMXCT030000202">
    <property type="protein sequence ID" value="CAL4762724.1"/>
    <property type="molecule type" value="Genomic_DNA"/>
</dbReference>
<dbReference type="Pfam" id="PF08385">
    <property type="entry name" value="DHC_N1"/>
    <property type="match status" value="1"/>
</dbReference>
<dbReference type="InterPro" id="IPR056759">
    <property type="entry name" value="DYH2-5-8_CC"/>
</dbReference>
<dbReference type="GO" id="GO:0005874">
    <property type="term" value="C:microtubule"/>
    <property type="evidence" value="ECO:0007669"/>
    <property type="project" value="UniProtKB-KW"/>
</dbReference>
<dbReference type="Pfam" id="PF03028">
    <property type="entry name" value="Dynein_heavy"/>
    <property type="match status" value="1"/>
</dbReference>
<keyword evidence="8" id="KW-0243">Dynein</keyword>
<dbReference type="Gene3D" id="3.10.490.20">
    <property type="match status" value="1"/>
</dbReference>
<evidence type="ECO:0000256" key="9">
    <source>
        <dbReference type="ARBA" id="ARBA00023054"/>
    </source>
</evidence>
<dbReference type="FunFam" id="1.10.287.2620:FF:000001">
    <property type="entry name" value="Cytoplasmic dynein heavy chain 1"/>
    <property type="match status" value="1"/>
</dbReference>
<dbReference type="InterPro" id="IPR041228">
    <property type="entry name" value="Dynein_C"/>
</dbReference>
<dbReference type="InterPro" id="IPR003593">
    <property type="entry name" value="AAA+_ATPase"/>
</dbReference>
<dbReference type="InterPro" id="IPR035699">
    <property type="entry name" value="AAA_6"/>
</dbReference>
<dbReference type="Gene3D" id="1.20.140.100">
    <property type="entry name" value="Dynein heavy chain, N-terminal domain 2"/>
    <property type="match status" value="1"/>
</dbReference>
<evidence type="ECO:0000256" key="14">
    <source>
        <dbReference type="SAM" id="Coils"/>
    </source>
</evidence>
<dbReference type="Pfam" id="PF12780">
    <property type="entry name" value="AAA_8"/>
    <property type="match status" value="1"/>
</dbReference>
<evidence type="ECO:0000256" key="4">
    <source>
        <dbReference type="ARBA" id="ARBA00022701"/>
    </source>
</evidence>
<dbReference type="Gene3D" id="3.40.50.300">
    <property type="entry name" value="P-loop containing nucleotide triphosphate hydrolases"/>
    <property type="match status" value="5"/>
</dbReference>
<keyword evidence="20" id="KW-1185">Reference proteome</keyword>
<dbReference type="Pfam" id="PF08393">
    <property type="entry name" value="DHC_N2"/>
    <property type="match status" value="1"/>
</dbReference>
<dbReference type="GO" id="GO:0008569">
    <property type="term" value="F:minus-end-directed microtubule motor activity"/>
    <property type="evidence" value="ECO:0007669"/>
    <property type="project" value="InterPro"/>
</dbReference>
<feature type="domain" description="AAA+ ATPase" evidence="16">
    <location>
        <begin position="1886"/>
        <end position="2024"/>
    </location>
</feature>
<name>A0A9P1FIQ2_9DINO</name>
<dbReference type="EMBL" id="CAMXCT020000202">
    <property type="protein sequence ID" value="CAL1128787.1"/>
    <property type="molecule type" value="Genomic_DNA"/>
</dbReference>
<dbReference type="InterPro" id="IPR004273">
    <property type="entry name" value="Dynein_heavy_D6_P-loop"/>
</dbReference>
<dbReference type="InterPro" id="IPR026983">
    <property type="entry name" value="DHC"/>
</dbReference>
<accession>A0A9P1FIQ2</accession>
<reference evidence="18" key="2">
    <citation type="submission" date="2024-04" db="EMBL/GenBank/DDBJ databases">
        <authorList>
            <person name="Chen Y."/>
            <person name="Shah S."/>
            <person name="Dougan E. K."/>
            <person name="Thang M."/>
            <person name="Chan C."/>
        </authorList>
    </citation>
    <scope>NUCLEOTIDE SEQUENCE [LARGE SCALE GENOMIC DNA]</scope>
</reference>
<dbReference type="GO" id="GO:0005524">
    <property type="term" value="F:ATP binding"/>
    <property type="evidence" value="ECO:0007669"/>
    <property type="project" value="UniProtKB-KW"/>
</dbReference>
<comment type="similarity">
    <text evidence="2">Belongs to the dynein heavy chain family.</text>
</comment>
<evidence type="ECO:0000313" key="20">
    <source>
        <dbReference type="Proteomes" id="UP001152797"/>
    </source>
</evidence>
<dbReference type="FunFam" id="1.20.140.100:FF:000001">
    <property type="entry name" value="dynein heavy chain 17, axonemal"/>
    <property type="match status" value="1"/>
</dbReference>
<evidence type="ECO:0000256" key="12">
    <source>
        <dbReference type="ARBA" id="ARBA00023212"/>
    </source>
</evidence>
<dbReference type="FunFam" id="1.10.8.710:FF:000001">
    <property type="entry name" value="Dynein axonemal heavy chain 2"/>
    <property type="match status" value="1"/>
</dbReference>
<dbReference type="FunFam" id="3.20.180.20:FF:000001">
    <property type="entry name" value="Dynein axonemal heavy chain 5"/>
    <property type="match status" value="1"/>
</dbReference>
<keyword evidence="3" id="KW-0963">Cytoplasm</keyword>
<dbReference type="InterPro" id="IPR024743">
    <property type="entry name" value="Dynein_HC_stalk"/>
</dbReference>
<dbReference type="SUPFAM" id="SSF52540">
    <property type="entry name" value="P-loop containing nucleoside triphosphate hydrolases"/>
    <property type="match status" value="4"/>
</dbReference>
<evidence type="ECO:0000256" key="11">
    <source>
        <dbReference type="ARBA" id="ARBA00023175"/>
    </source>
</evidence>
<dbReference type="FunFam" id="3.40.50.300:FF:000044">
    <property type="entry name" value="Dynein heavy chain 5, axonemal"/>
    <property type="match status" value="1"/>
</dbReference>
<feature type="coiled-coil region" evidence="14">
    <location>
        <begin position="3310"/>
        <end position="3379"/>
    </location>
</feature>
<dbReference type="Gene3D" id="1.20.920.30">
    <property type="match status" value="1"/>
</dbReference>
<dbReference type="Gene3D" id="1.10.8.1220">
    <property type="match status" value="1"/>
</dbReference>
<keyword evidence="9 14" id="KW-0175">Coiled coil</keyword>
<dbReference type="InterPro" id="IPR042228">
    <property type="entry name" value="Dynein_linker_3"/>
</dbReference>
<evidence type="ECO:0000256" key="6">
    <source>
        <dbReference type="ARBA" id="ARBA00022741"/>
    </source>
</evidence>
<dbReference type="Pfam" id="PF12774">
    <property type="entry name" value="AAA_6"/>
    <property type="match status" value="1"/>
</dbReference>
<dbReference type="InterPro" id="IPR013602">
    <property type="entry name" value="Dynein_heavy_linker"/>
</dbReference>
<evidence type="ECO:0000313" key="18">
    <source>
        <dbReference type="EMBL" id="CAL1128787.1"/>
    </source>
</evidence>
<dbReference type="InterPro" id="IPR043157">
    <property type="entry name" value="Dynein_AAA1S"/>
</dbReference>
<dbReference type="InterPro" id="IPR043160">
    <property type="entry name" value="Dynein_C_barrel"/>
</dbReference>
<organism evidence="17">
    <name type="scientific">Cladocopium goreaui</name>
    <dbReference type="NCBI Taxonomy" id="2562237"/>
    <lineage>
        <taxon>Eukaryota</taxon>
        <taxon>Sar</taxon>
        <taxon>Alveolata</taxon>
        <taxon>Dinophyceae</taxon>
        <taxon>Suessiales</taxon>
        <taxon>Symbiodiniaceae</taxon>
        <taxon>Cladocopium</taxon>
    </lineage>
</organism>
<feature type="domain" description="AAA+ ATPase" evidence="16">
    <location>
        <begin position="2498"/>
        <end position="2649"/>
    </location>
</feature>
<dbReference type="GO" id="GO:0007018">
    <property type="term" value="P:microtubule-based movement"/>
    <property type="evidence" value="ECO:0007669"/>
    <property type="project" value="InterPro"/>
</dbReference>
<dbReference type="Gene3D" id="1.20.920.20">
    <property type="match status" value="1"/>
</dbReference>
<reference evidence="17" key="1">
    <citation type="submission" date="2022-10" db="EMBL/GenBank/DDBJ databases">
        <authorList>
            <person name="Chen Y."/>
            <person name="Dougan E. K."/>
            <person name="Chan C."/>
            <person name="Rhodes N."/>
            <person name="Thang M."/>
        </authorList>
    </citation>
    <scope>NUCLEOTIDE SEQUENCE</scope>
</reference>
<dbReference type="Pfam" id="PF12775">
    <property type="entry name" value="AAA_7"/>
    <property type="match status" value="1"/>
</dbReference>
<evidence type="ECO:0000256" key="13">
    <source>
        <dbReference type="ARBA" id="ARBA00023273"/>
    </source>
</evidence>
<evidence type="ECO:0000256" key="7">
    <source>
        <dbReference type="ARBA" id="ARBA00022840"/>
    </source>
</evidence>
<dbReference type="InterPro" id="IPR024317">
    <property type="entry name" value="Dynein_heavy_chain_D4_dom"/>
</dbReference>
<evidence type="ECO:0000256" key="15">
    <source>
        <dbReference type="SAM" id="MobiDB-lite"/>
    </source>
</evidence>
<dbReference type="Pfam" id="PF12781">
    <property type="entry name" value="AAA_9"/>
    <property type="match status" value="1"/>
</dbReference>
<evidence type="ECO:0000256" key="3">
    <source>
        <dbReference type="ARBA" id="ARBA00022490"/>
    </source>
</evidence>
<dbReference type="OrthoDB" id="424516at2759"/>
<dbReference type="FunFam" id="1.20.920.20:FF:000001">
    <property type="entry name" value="dynein heavy chain 2, axonemal"/>
    <property type="match status" value="1"/>
</dbReference>
<dbReference type="PANTHER" id="PTHR45703:SF32">
    <property type="entry name" value="DYNEINS HEAVY CHAIN"/>
    <property type="match status" value="1"/>
</dbReference>
<evidence type="ECO:0000259" key="16">
    <source>
        <dbReference type="SMART" id="SM00382"/>
    </source>
</evidence>
<gene>
    <name evidence="17" type="ORF">C1SCF055_LOCUS3742</name>
</gene>
<dbReference type="FunFam" id="3.40.50.300:FF:000049">
    <property type="entry name" value="Dynein, axonemal, heavy chain 5"/>
    <property type="match status" value="1"/>
</dbReference>
<dbReference type="SMART" id="SM00382">
    <property type="entry name" value="AAA"/>
    <property type="match status" value="2"/>
</dbReference>
<dbReference type="Pfam" id="PF22597">
    <property type="entry name" value="DYN_lid"/>
    <property type="match status" value="1"/>
</dbReference>
<evidence type="ECO:0000256" key="2">
    <source>
        <dbReference type="ARBA" id="ARBA00008887"/>
    </source>
</evidence>
<dbReference type="FunFam" id="1.20.58.1120:FF:000001">
    <property type="entry name" value="dynein heavy chain 2, axonemal"/>
    <property type="match status" value="1"/>
</dbReference>
<dbReference type="InterPro" id="IPR041658">
    <property type="entry name" value="AAA_lid_11"/>
</dbReference>
<dbReference type="Pfam" id="PF17852">
    <property type="entry name" value="Dynein_AAA_lid"/>
    <property type="match status" value="1"/>
</dbReference>
<evidence type="ECO:0000256" key="5">
    <source>
        <dbReference type="ARBA" id="ARBA00022737"/>
    </source>
</evidence>
<evidence type="ECO:0000256" key="10">
    <source>
        <dbReference type="ARBA" id="ARBA00023069"/>
    </source>
</evidence>
<feature type="region of interest" description="Disordered" evidence="15">
    <location>
        <begin position="970"/>
        <end position="997"/>
    </location>
</feature>
<dbReference type="InterPro" id="IPR042219">
    <property type="entry name" value="AAA_lid_11_sf"/>
</dbReference>
<dbReference type="Gene3D" id="6.10.140.1060">
    <property type="match status" value="1"/>
</dbReference>
<dbReference type="GO" id="GO:0051959">
    <property type="term" value="F:dynein light intermediate chain binding"/>
    <property type="evidence" value="ECO:0007669"/>
    <property type="project" value="InterPro"/>
</dbReference>
<dbReference type="FunFam" id="3.40.50.300:FF:000153">
    <property type="entry name" value="Dynein axonemal heavy chain 1"/>
    <property type="match status" value="1"/>
</dbReference>
<dbReference type="FunFam" id="3.40.50.300:FF:002141">
    <property type="entry name" value="Dynein heavy chain"/>
    <property type="match status" value="1"/>
</dbReference>
<keyword evidence="6" id="KW-0547">Nucleotide-binding</keyword>
<sequence>MEHLSQDAVRTFFSLRLAQLEGFDSSDLTEPEIMEAAAWLEEPEARSMFAWIEQKEDTKRIVQATLSRTAASESRTEDRLPAPIRTGAVKEFCYFFKREDDQPITSSNLNEQVLFGCSRGPLLDSLLSQMNNIYVPVALADHGWPDNVRKEFTSQVQNFMLTVTAMTHQGKGSTVLYIPQDNFANLEAASKDKDIVQRLKVALIHWHRQIKEVTTQQDSANEGENNGPLDEIEFWNARDKNLSRLHEQLQSKKLQEILTVLEHAKSGWLKKFRALEEDIKNGSIEAKENLRFLNFLKEPCEKLAEATPPEIPAILPELLNYVRMIWSLSTHYQKEDRISGLLRKMSNEIIKRCQATIDLSDIFAGKVETSMVKLQQCIDCGREWKRAYQKTVRLLSKNTDRPWTFPEGSIFLQIDAFVQRCCDLLEVCQGLQQFACRFRGQAMPAFGGTKAGEISNSLNEIEENFLKNLQRLQPPYVDYDILDVRAPKWPDHFGAFKNQMRDLEAESSSVINSAFEGVGTVQTACQVLDSFYQLAQRERVKAFVEKKGETLYNIFLNELNHNIKKEFDQFRKLPTLPIIQGHPQFAGPALAVRGLMLRIQQQMAELDQLCYLEPCREQEGCRDIFNTLHGNMETFVLTTFQDWVQELKSMDDQNLSKRLQVNLLVKPEETISSKFKGGLLECNFDKELLKMFQEVYYWEKIQGSGIVVPYAAHELAGHRDKLRVLREHVLRVVRDYNQIMSALLPEERRLFNHLIRTLDRKIGPGLTKFNWTSDGIKEFFVRDSCKECAKVYEWVKQFKRNNTEILGVCKKLSELHMIKIEKKTVHRDDEFRDVQERRREEVKAEFNKSLCKITELMLGSYSFFESHPPDIQREWKSYVDKEDKSIKEALRKAVKTSLQDLCKALNGDTKTEPSPLFKIQAVLDDVKMDFKPPMSQLKDLLQMICRDMTMTLSVVPRLAEHLYTVKTERDKKKKEQLEEAGDLAGANAIPSPGDPPKKKKGFFEEISKDEDCCIKYVKEVLRGFNHCSMKLGERMKFWNSSYQPIVSQDKDTFIRRYKKTERSLTIVGQDIQRYKDVQSDIQQEDPKVVIDFIETDFQPLKNALVDHCQKWQKKLTDLLNENARTEMNRLLEYFDSNTKTFHSEIKDMDELKARIALLDQCRKDDEEMENKIKPIEDKYAKLQEFEVMPSDEELQRKAQMRPQMETFRETLVEAEMRISKSKKQMKAGLEQDLGSFGQSIRDVKTDFGRHAPYKSDNLTPESANAMLQNYRNQIEAKRKLEAEFRPKQELFGIEPANYKELEWVEQEIEKLTMVWDIRDGWNKEWDKLRSGSFQSLNTDDMDELAMQFLGKLRKVIGKDKNVQNWQVYQDLKSDLETFRNMMPVITHLRSDAMRARHIEAIVKEVKETFNPKDAGFTLQRVMDLGLQNHADLIARLCDDAKKEAKIENGLEDIARIWSTMTIDVVEHKGDAFKVRSTEELYQALDENIQALSSYKSSPFYLPFAPKVEYWEKTLAHISEVTESIQSVQKSWMYLENVFRGSEDIRPHLPDESIMFDDVNEGFINMMRKVYQEPLATKACSQPKMLENLQSFEASLENIQKKLNDYLEKKRQFFPRFYFISNDDLLEILGQARDPEQVQKHIKKCFEGVKSLELQPPAQNRRWEAVGLNAPDGEREKLVTPVKLEGPVEVWLGLVEKKMFESLKAHLVKCHNMNINPKAMKKEKWVKEFLGQLLITSGQIAWTTDCAAALTKVEKGQKNALRMLKRTQSKYISKLCEMIRKPLTKIERNKLVALITIEVHARDVQDRMINLKTESPSNFNWTSQLRFELRESQEEPVGGQPPVQTCVVLQTNTTAPYGYEYQGNNGRLVVTPMTDRCYMTLTTAMHLKRGGAPAGPAGTGKTESVKDLGKGMAMYVIVFNCSDGLDYKSLGRMFSGLAQCGCWGCFDEFNRIDVSVLSVVAVQIMTIQAALKEEKDKFLFEDILISLKRTCAVFITMNPGYAGRSELPDNLKALFRPVAMMVPDLAMIMEIMLVSEGFKDFKMLAKKKFTLYQMMLQQMSKQHHYDFGLRNIKSVLGCAGALKRKEPDMPEQILLMRAINDMNAPKWVSQDVPLYQALLSDIFPGVELPVLDYGKLEEVINQVLEEMGCQKVKHSVAKCISIYETKITRHGNMLVGGTLGGKSVCWKTLAKAKCILKSMGQEGMEKVVFDIINPKSITMNELYGAYDAATMMEWTDGVLSSIMRRMCQDEKPDEKWLVLDGPVDTLWIESMNTVLDDNKVLTLINGDRISMPPMVRLLFEVADLAQASPATVSRAGMVYFDPPDLGWEPYFKSWVEKFIPQNRQQDVLNLSEKWIPKCLKIRKTCAELAPIVDTNAVMSLTRLYETFAPKIDIEAFGEKALEALDKLFAFSLIWSLGSSITEASRPTFDQCVREVENYFPASQSIYDYAFNFEKADFAPWDEKLPNPFKPGEGMPFHKIVVPTTDTIRNMFILKQLNAKHFHSLLVGCTGTGKTIAVQEAIQGLEDSAWTSLTINMSAMTSSGKTQEIIESKIEKRIKNKFGPAGNKRMLMFVDDLNMPRKDLFGSQPPLELLRQWIDYGCWYDRQKQTLRYVEGIHMVSAMGPPGGGRAVISARLQSAANNLCFVNPADSQIKRIFMTLASNKLNGFSNEDVKALSEPLTMTTINIYTQVIDGFLPTPEKCHYLFNLRDIAKIFQGIYLADTKVHEQKEQIVRMWYHECCRVFMDRLINHEDREKFRNLLDAAMDNGLQVRQKEIDGGDPDFVFAALDLSNPEAEDAVYDYMHDRTSDSGLKKFMESRNEDYNAMFKKSPMSLVMFKEAVEICCKVLRILKQPQGNALLIGVGGSGRHCQTRLASFIAFYKCFSIEITKQYKHNAFLEDLKKLYELTGVKNQKLTFLFSDTEIVEESFLEDVANMLSSGEVPNLFTGDELQAIRANLEKAGKEAKIAPTPEAMYDFFISRVRENLHIVFCMSYIGNNFRDYCRMYPSLVSCTTAIWLLPWPAEALTEVALKFLTEGELEESLRPPVAEIFGSAHTTVMRFSTRIYQEQKRMNYVTPTNYLELVQGYMKMLKDKQKELGAAADKLRNGLSKLDDARVQVAEMSIDLEEKQKICDVKAKECEELLKVITAERSKADAQQAQVEADSIRIEKEAKETKILADDATRDLEKAMPALDAAVDALEKLDKKSIAEVKAYAKPPEAVMKTMCAVMTVMEKTPSWGQAKTELNDTNFLVRIKNFDKDNIKDTTLRKIEKFTKDSNFTPKLVSNVSLAAGALCQWVHAMKIYAEIYREVEPKRNKLRQAQEKLESKQKQLREANAELKKVQDLVKNLNDQFNSSNNEKETLARTAEELKVKLERAGKLVDGLAGEKVRWTESLSKFDTQQENLFGDCLVSAAFMSYAGPFGAAYRNELVIDEWMASVKEKEVPFTSSYTFSSFLAKATEVREWNLQKLPADDFSTENGVLVTKSRRFPLMIDPQNQANAWVRKMEETRQLRVFDPNSKDIMKSLERAIEFGSPVMLENVGEELDPSLEPILAKNIIDNGGGTLSLKVGDNVLDYNPQFMFYITTKLSNPHYTPEVSTKTTIATRKFVNFIVVLDGLTNQLLGVIVRSEDQRLEEDKNRLLFQVAKGRNRLVELENEILRLLAETKGSLLDDLSLIDTLQESKVISLQTTEQVAHAEQNMIKIDGQRENYRPAGLRSAVLYFVLNDLVAIDPMYQFALAAYEFLYIQSIEKSAEKKISVGGVEERIEDLNAFHALAVYKYGCRAIFERHKLLLSLHLCAQVLKYSNDLNETEFSFFLFGGQVFDRSGQPANPSPDWINQSMWDSIVEADAKLESFKGFQTSLEQSLRDWKKWYSGSEPEKDNLPGEWHERLDPLQKLIVVRCIRPDRVLPAVQVFVALKLDQKFVEPPPLDLEAIYDETSCYTPLLFVLTPGMDPTGQLRALAISRNVPWQTISLGQGQEPKAEKMMTDGAEKGFWVLLANCHLCVHWLPSLEKLIERTFDQNPHEKFRIFLSSSPTPKFPIQLLQNCIKMTTEPPKGLKANLVRLLQNTSEESYNRVKEVQKYRRLFFSLCWFHAILLERKKFKMLGWNIGYDFNDSDFDICENILAMYLDENPTEIPWDAIRYLIAEANYGGRVTEHPDNRVLRSYVTEFFCTAALQPKFQFSSLTTYYIPEDGSLQSYRQYVQGLPLSEPPEAFGQHTNAEISSSLADTDVLMQTMIEVRGGGGAAAGGDIGETVFATSNTLLEKLPENLDWEEVRDRNEADSSPLKVCLLQEIERYNMLLSSVRSSIKTLQKGIQGLVVISKEQEAVLNSLYAGSVPTSWLFAYPSLKPLSSWMPDLGDRIEQLNTWGFVGVPKVLWLGGLTYPTSLLTAVLQQSARKNMVSVDTLSFDFVVQNQDESQITSLPKEGAYIKSMILEGAKWDMNAGCLADADTMALFNPMPIVHFKPVVRKKASTEGIYQCPLYLYPIRTGTRERPSFMIWVDLKAGHFSADQWTKRGTALLLSVAT</sequence>
<keyword evidence="13" id="KW-0966">Cell projection</keyword>
<dbReference type="Gene3D" id="1.20.1270.280">
    <property type="match status" value="1"/>
</dbReference>
<dbReference type="Gene3D" id="1.10.472.130">
    <property type="match status" value="1"/>
</dbReference>
<keyword evidence="11" id="KW-0505">Motor protein</keyword>